<evidence type="ECO:0000313" key="9">
    <source>
        <dbReference type="EMBL" id="MBC1492809.1"/>
    </source>
</evidence>
<feature type="transmembrane region" description="Helical" evidence="4">
    <location>
        <begin position="7"/>
        <end position="27"/>
    </location>
</feature>
<dbReference type="Proteomes" id="UP000533953">
    <property type="component" value="Unassembled WGS sequence"/>
</dbReference>
<dbReference type="InterPro" id="IPR013094">
    <property type="entry name" value="AB_hydrolase_3"/>
</dbReference>
<dbReference type="Proteomes" id="UP000550367">
    <property type="component" value="Unassembled WGS sequence"/>
</dbReference>
<dbReference type="EMBL" id="JAARZT010000031">
    <property type="protein sequence ID" value="MBC2294400.1"/>
    <property type="molecule type" value="Genomic_DNA"/>
</dbReference>
<evidence type="ECO:0000313" key="39">
    <source>
        <dbReference type="Proteomes" id="UP000550367"/>
    </source>
</evidence>
<dbReference type="Proteomes" id="UP000543005">
    <property type="component" value="Unassembled WGS sequence"/>
</dbReference>
<evidence type="ECO:0000313" key="34">
    <source>
        <dbReference type="Proteomes" id="UP000543379"/>
    </source>
</evidence>
<dbReference type="EMBL" id="JAAROL010000001">
    <property type="protein sequence ID" value="MBC1330442.1"/>
    <property type="molecule type" value="Genomic_DNA"/>
</dbReference>
<keyword evidence="4" id="KW-0472">Membrane</keyword>
<evidence type="ECO:0000313" key="35">
    <source>
        <dbReference type="Proteomes" id="UP000546244"/>
    </source>
</evidence>
<dbReference type="Proteomes" id="UP000519573">
    <property type="component" value="Unassembled WGS sequence"/>
</dbReference>
<accession>A0A099W3B3</accession>
<feature type="active site" evidence="3">
    <location>
        <position position="192"/>
    </location>
</feature>
<evidence type="ECO:0000313" key="25">
    <source>
        <dbReference type="Proteomes" id="UP000029844"/>
    </source>
</evidence>
<evidence type="ECO:0000256" key="1">
    <source>
        <dbReference type="ARBA" id="ARBA00010515"/>
    </source>
</evidence>
<evidence type="ECO:0000313" key="19">
    <source>
        <dbReference type="EMBL" id="MBC2239411.1"/>
    </source>
</evidence>
<dbReference type="EMBL" id="JAARXI010000006">
    <property type="protein sequence ID" value="MBC2117474.1"/>
    <property type="molecule type" value="Genomic_DNA"/>
</dbReference>
<dbReference type="EMBL" id="JAARYY010000008">
    <property type="protein sequence ID" value="MBC2245004.1"/>
    <property type="molecule type" value="Genomic_DNA"/>
</dbReference>
<dbReference type="Proteomes" id="UP000546244">
    <property type="component" value="Unassembled WGS sequence"/>
</dbReference>
<dbReference type="STRING" id="1552123.EP57_10555"/>
<dbReference type="Proteomes" id="UP000543379">
    <property type="component" value="Unassembled WGS sequence"/>
</dbReference>
<evidence type="ECO:0000313" key="33">
    <source>
        <dbReference type="Proteomes" id="UP000543005"/>
    </source>
</evidence>
<keyword evidence="2 7" id="KW-0378">Hydrolase</keyword>
<evidence type="ECO:0000313" key="26">
    <source>
        <dbReference type="Proteomes" id="UP000519573"/>
    </source>
</evidence>
<evidence type="ECO:0000313" key="42">
    <source>
        <dbReference type="Proteomes" id="UP000585696"/>
    </source>
</evidence>
<dbReference type="Proteomes" id="UP000546806">
    <property type="component" value="Unassembled WGS sequence"/>
</dbReference>
<dbReference type="GO" id="GO:0016787">
    <property type="term" value="F:hydrolase activity"/>
    <property type="evidence" value="ECO:0007669"/>
    <property type="project" value="UniProtKB-KW"/>
</dbReference>
<dbReference type="EMBL" id="JAARVD010000001">
    <property type="protein sequence ID" value="MBC1795609.1"/>
    <property type="molecule type" value="Genomic_DNA"/>
</dbReference>
<evidence type="ECO:0000313" key="22">
    <source>
        <dbReference type="EMBL" id="MBC2294400.1"/>
    </source>
</evidence>
<dbReference type="OrthoDB" id="9815425at2"/>
<evidence type="ECO:0000313" key="10">
    <source>
        <dbReference type="EMBL" id="MBC1560988.1"/>
    </source>
</evidence>
<dbReference type="AlphaFoldDB" id="A0A099W3B3"/>
<dbReference type="Proteomes" id="UP000547643">
    <property type="component" value="Unassembled WGS sequence"/>
</dbReference>
<dbReference type="Proteomes" id="UP000541955">
    <property type="component" value="Unassembled WGS sequence"/>
</dbReference>
<dbReference type="Pfam" id="PF07859">
    <property type="entry name" value="Abhydrolase_3"/>
    <property type="match status" value="1"/>
</dbReference>
<evidence type="ECO:0000313" key="31">
    <source>
        <dbReference type="Proteomes" id="UP000541735"/>
    </source>
</evidence>
<evidence type="ECO:0000313" key="15">
    <source>
        <dbReference type="EMBL" id="MBC2003731.1"/>
    </source>
</evidence>
<evidence type="ECO:0000256" key="2">
    <source>
        <dbReference type="ARBA" id="ARBA00022801"/>
    </source>
</evidence>
<dbReference type="Proteomes" id="UP000565628">
    <property type="component" value="Unassembled WGS sequence"/>
</dbReference>
<evidence type="ECO:0000313" key="36">
    <source>
        <dbReference type="Proteomes" id="UP000546806"/>
    </source>
</evidence>
<evidence type="ECO:0000313" key="43">
    <source>
        <dbReference type="Proteomes" id="UP000586951"/>
    </source>
</evidence>
<dbReference type="InterPro" id="IPR029058">
    <property type="entry name" value="AB_hydrolase_fold"/>
</dbReference>
<comment type="caution">
    <text evidence="6">The sequence shown here is derived from an EMBL/GenBank/DDBJ whole genome shotgun (WGS) entry which is preliminary data.</text>
</comment>
<dbReference type="Proteomes" id="UP000548082">
    <property type="component" value="Unassembled WGS sequence"/>
</dbReference>
<dbReference type="RefSeq" id="WP_036086460.1">
    <property type="nucleotide sequence ID" value="NZ_CBCSHQ010000002.1"/>
</dbReference>
<dbReference type="InterPro" id="IPR002168">
    <property type="entry name" value="Lipase_GDXG_HIS_AS"/>
</dbReference>
<feature type="domain" description="Alpha/beta hydrolase fold-3" evidence="5">
    <location>
        <begin position="114"/>
        <end position="326"/>
    </location>
</feature>
<dbReference type="EMBL" id="JAARUV010000001">
    <property type="protein sequence ID" value="MBC1778237.1"/>
    <property type="molecule type" value="Genomic_DNA"/>
</dbReference>
<dbReference type="PROSITE" id="PS01174">
    <property type="entry name" value="LIPASE_GDXG_SER"/>
    <property type="match status" value="1"/>
</dbReference>
<dbReference type="Proteomes" id="UP000541735">
    <property type="component" value="Unassembled WGS sequence"/>
</dbReference>
<evidence type="ECO:0000313" key="11">
    <source>
        <dbReference type="EMBL" id="MBC1564750.1"/>
    </source>
</evidence>
<evidence type="ECO:0000313" key="23">
    <source>
        <dbReference type="EMBL" id="MBC2310889.1"/>
    </source>
</evidence>
<dbReference type="EMBL" id="JAARYD010000003">
    <property type="protein sequence ID" value="MBC2176294.1"/>
    <property type="molecule type" value="Genomic_DNA"/>
</dbReference>
<dbReference type="PANTHER" id="PTHR48081">
    <property type="entry name" value="AB HYDROLASE SUPERFAMILY PROTEIN C4A8.06C"/>
    <property type="match status" value="1"/>
</dbReference>
<dbReference type="PROSITE" id="PS01173">
    <property type="entry name" value="LIPASE_GDXG_HIS"/>
    <property type="match status" value="1"/>
</dbReference>
<dbReference type="EMBL" id="JAARRW010000001">
    <property type="protein sequence ID" value="MBC1560988.1"/>
    <property type="molecule type" value="Genomic_DNA"/>
</dbReference>
<evidence type="ECO:0000313" key="24">
    <source>
        <dbReference type="EMBL" id="MBC2372875.1"/>
    </source>
</evidence>
<keyword evidence="25" id="KW-1185">Reference proteome</keyword>
<dbReference type="EMBL" id="JAARZS010000037">
    <property type="protein sequence ID" value="MBC2285207.1"/>
    <property type="molecule type" value="Genomic_DNA"/>
</dbReference>
<evidence type="ECO:0000313" key="32">
    <source>
        <dbReference type="Proteomes" id="UP000541955"/>
    </source>
</evidence>
<dbReference type="Proteomes" id="UP000532866">
    <property type="component" value="Unassembled WGS sequence"/>
</dbReference>
<dbReference type="EMBL" id="JAARMV010000003">
    <property type="protein sequence ID" value="MBC2372875.1"/>
    <property type="molecule type" value="Genomic_DNA"/>
</dbReference>
<dbReference type="Proteomes" id="UP000585696">
    <property type="component" value="Unassembled WGS sequence"/>
</dbReference>
<evidence type="ECO:0000313" key="28">
    <source>
        <dbReference type="Proteomes" id="UP000532866"/>
    </source>
</evidence>
<dbReference type="EMBL" id="JAARVG010000008">
    <property type="protein sequence ID" value="MBC1793806.1"/>
    <property type="molecule type" value="Genomic_DNA"/>
</dbReference>
<evidence type="ECO:0000313" key="16">
    <source>
        <dbReference type="EMBL" id="MBC2117474.1"/>
    </source>
</evidence>
<gene>
    <name evidence="6" type="ORF">EP57_10555</name>
    <name evidence="8" type="ORF">HB759_00640</name>
    <name evidence="7" type="ORF">HB811_00760</name>
    <name evidence="10" type="ORF">HB902_02805</name>
    <name evidence="11" type="ORF">HB907_04980</name>
    <name evidence="24" type="ORF">HBP98_12755</name>
    <name evidence="12" type="ORF">HCA46_05240</name>
    <name evidence="13" type="ORF">HCA52_10290</name>
    <name evidence="14" type="ORF">HCA55_02675</name>
    <name evidence="15" type="ORF">HCA78_08140</name>
    <name evidence="16" type="ORF">HCB06_12665</name>
    <name evidence="20" type="ORF">HCB25_13060</name>
    <name evidence="17" type="ORF">HCB26_00715</name>
    <name evidence="18" type="ORF">HCB27_06695</name>
    <name evidence="19" type="ORF">HCB35_02885</name>
    <name evidence="21" type="ORF">HCB69_12540</name>
    <name evidence="22" type="ORF">HCC36_14265</name>
    <name evidence="9" type="ORF">HCI99_13375</name>
    <name evidence="23" type="ORF">HCJ81_08305</name>
</gene>
<dbReference type="GeneID" id="58717809"/>
<comment type="similarity">
    <text evidence="1">Belongs to the 'GDXG' lipolytic enzyme family.</text>
</comment>
<evidence type="ECO:0000256" key="3">
    <source>
        <dbReference type="PROSITE-ProRule" id="PRU10038"/>
    </source>
</evidence>
<evidence type="ECO:0000313" key="12">
    <source>
        <dbReference type="EMBL" id="MBC1778237.1"/>
    </source>
</evidence>
<dbReference type="Proteomes" id="UP000553016">
    <property type="component" value="Unassembled WGS sequence"/>
</dbReference>
<dbReference type="EMBL" id="JAASTX010000019">
    <property type="protein sequence ID" value="MBC1492809.1"/>
    <property type="molecule type" value="Genomic_DNA"/>
</dbReference>
<dbReference type="EMBL" id="JAARYH010000001">
    <property type="protein sequence ID" value="MBC2165091.1"/>
    <property type="molecule type" value="Genomic_DNA"/>
</dbReference>
<reference evidence="6 25" key="1">
    <citation type="submission" date="2014-05" db="EMBL/GenBank/DDBJ databases">
        <title>Novel Listeriaceae from food processing environments.</title>
        <authorList>
            <person name="den Bakker H.C."/>
        </authorList>
    </citation>
    <scope>NUCLEOTIDE SEQUENCE [LARGE SCALE GENOMIC DNA]</scope>
    <source>
        <strain evidence="6 25">FSL A5-0281</strain>
    </source>
</reference>
<dbReference type="EMBL" id="JNFA01000024">
    <property type="protein sequence ID" value="KGL40334.1"/>
    <property type="molecule type" value="Genomic_DNA"/>
</dbReference>
<evidence type="ECO:0000313" key="29">
    <source>
        <dbReference type="Proteomes" id="UP000533953"/>
    </source>
</evidence>
<dbReference type="Gene3D" id="3.40.50.1820">
    <property type="entry name" value="alpha/beta hydrolase"/>
    <property type="match status" value="1"/>
</dbReference>
<dbReference type="EMBL" id="JAAROV010000001">
    <property type="protein sequence ID" value="MBC1315286.1"/>
    <property type="molecule type" value="Genomic_DNA"/>
</dbReference>
<dbReference type="InterPro" id="IPR033140">
    <property type="entry name" value="Lipase_GDXG_put_SER_AS"/>
</dbReference>
<evidence type="ECO:0000313" key="13">
    <source>
        <dbReference type="EMBL" id="MBC1793806.1"/>
    </source>
</evidence>
<reference evidence="26 27" key="2">
    <citation type="submission" date="2020-03" db="EMBL/GenBank/DDBJ databases">
        <title>Soil Listeria distribution.</title>
        <authorList>
            <person name="Liao J."/>
            <person name="Wiedmann M."/>
        </authorList>
    </citation>
    <scope>NUCLEOTIDE SEQUENCE [LARGE SCALE GENOMIC DNA]</scope>
    <source>
        <strain evidence="23 41">FSL L7-0039</strain>
        <strain evidence="22 33">FSL L7-0051</strain>
        <strain evidence="21 42">FSL L7-0054</strain>
        <strain evidence="19 40">FSL L7-0149</strain>
        <strain evidence="20 39">FSL L7-0153</strain>
        <strain evidence="17 26">FSL L7-0245</strain>
        <strain evidence="18 31">FSL L7-0259</strain>
        <strain evidence="16 27">FSL L7-0360</strain>
        <strain evidence="15 36">FSL L7-0435</strain>
        <strain evidence="13 30">FSL L7-0978</strain>
        <strain evidence="14 38">FSL L7-0990</strain>
        <strain evidence="12 37">FSL L7-1017</strain>
        <strain evidence="10 32">FSL L7-1387</strain>
        <strain evidence="11 43">FSL L7-1427</strain>
        <strain evidence="9 29">FSL L7-1547</strain>
        <strain evidence="7 34">FSL L7-1816</strain>
        <strain evidence="8 28">FSL L7-1833</strain>
        <strain evidence="24 35">FSL L7-1850</strain>
    </source>
</reference>
<dbReference type="PANTHER" id="PTHR48081:SF8">
    <property type="entry name" value="ALPHA_BETA HYDROLASE FOLD-3 DOMAIN-CONTAINING PROTEIN-RELATED"/>
    <property type="match status" value="1"/>
</dbReference>
<dbReference type="Proteomes" id="UP000586951">
    <property type="component" value="Unassembled WGS sequence"/>
</dbReference>
<evidence type="ECO:0000313" key="37">
    <source>
        <dbReference type="Proteomes" id="UP000547643"/>
    </source>
</evidence>
<evidence type="ECO:0000313" key="21">
    <source>
        <dbReference type="EMBL" id="MBC2285207.1"/>
    </source>
</evidence>
<dbReference type="eggNOG" id="COG0657">
    <property type="taxonomic scope" value="Bacteria"/>
</dbReference>
<evidence type="ECO:0000313" key="38">
    <source>
        <dbReference type="Proteomes" id="UP000548082"/>
    </source>
</evidence>
<evidence type="ECO:0000313" key="18">
    <source>
        <dbReference type="EMBL" id="MBC2176294.1"/>
    </source>
</evidence>
<evidence type="ECO:0000313" key="6">
    <source>
        <dbReference type="EMBL" id="KGL40334.1"/>
    </source>
</evidence>
<evidence type="ECO:0000313" key="20">
    <source>
        <dbReference type="EMBL" id="MBC2245004.1"/>
    </source>
</evidence>
<dbReference type="SUPFAM" id="SSF53474">
    <property type="entry name" value="alpha/beta-Hydrolases"/>
    <property type="match status" value="1"/>
</dbReference>
<evidence type="ECO:0000313" key="27">
    <source>
        <dbReference type="Proteomes" id="UP000529446"/>
    </source>
</evidence>
<name>A0A099W3B3_9LIST</name>
<evidence type="ECO:0000313" key="17">
    <source>
        <dbReference type="EMBL" id="MBC2165091.1"/>
    </source>
</evidence>
<evidence type="ECO:0000313" key="8">
    <source>
        <dbReference type="EMBL" id="MBC1330442.1"/>
    </source>
</evidence>
<evidence type="ECO:0000256" key="4">
    <source>
        <dbReference type="SAM" id="Phobius"/>
    </source>
</evidence>
<evidence type="ECO:0000313" key="30">
    <source>
        <dbReference type="Proteomes" id="UP000539064"/>
    </source>
</evidence>
<evidence type="ECO:0000313" key="14">
    <source>
        <dbReference type="EMBL" id="MBC1795609.1"/>
    </source>
</evidence>
<protein>
    <submittedName>
        <fullName evidence="7">Alpha/beta hydrolase</fullName>
    </submittedName>
    <submittedName>
        <fullName evidence="6">Lipase</fullName>
    </submittedName>
</protein>
<dbReference type="Proteomes" id="UP000529446">
    <property type="component" value="Unassembled WGS sequence"/>
</dbReference>
<dbReference type="EMBL" id="JAARZA010000001">
    <property type="protein sequence ID" value="MBC2239411.1"/>
    <property type="molecule type" value="Genomic_DNA"/>
</dbReference>
<dbReference type="InterPro" id="IPR050300">
    <property type="entry name" value="GDXG_lipolytic_enzyme"/>
</dbReference>
<organism evidence="6 25">
    <name type="scientific">Listeria booriae</name>
    <dbReference type="NCBI Taxonomy" id="1552123"/>
    <lineage>
        <taxon>Bacteria</taxon>
        <taxon>Bacillati</taxon>
        <taxon>Bacillota</taxon>
        <taxon>Bacilli</taxon>
        <taxon>Bacillales</taxon>
        <taxon>Listeriaceae</taxon>
        <taxon>Listeria</taxon>
    </lineage>
</organism>
<dbReference type="Proteomes" id="UP000029844">
    <property type="component" value="Unassembled WGS sequence"/>
</dbReference>
<dbReference type="EMBL" id="JAARRU010000001">
    <property type="protein sequence ID" value="MBC1564750.1"/>
    <property type="molecule type" value="Genomic_DNA"/>
</dbReference>
<evidence type="ECO:0000313" key="40">
    <source>
        <dbReference type="Proteomes" id="UP000553016"/>
    </source>
</evidence>
<evidence type="ECO:0000313" key="7">
    <source>
        <dbReference type="EMBL" id="MBC1315286.1"/>
    </source>
</evidence>
<evidence type="ECO:0000259" key="5">
    <source>
        <dbReference type="Pfam" id="PF07859"/>
    </source>
</evidence>
<dbReference type="EMBL" id="JAASWV010000010">
    <property type="protein sequence ID" value="MBC2310889.1"/>
    <property type="molecule type" value="Genomic_DNA"/>
</dbReference>
<proteinExistence type="inferred from homology"/>
<sequence length="348" mass="38356">MKQILKWIGIIVVSVVLLPLVVIFFIYKKAVGKREYDPKVLDNLEEAAQDYVKKTAPLSDVDSRYKYIRLAQKALPAAKEIEVGEVEDKKIDGPGGKIGLRIYTPEADGPYPLMVYFHGGGFVTGSVQTTDAIARKLVKTTGYRVISVDYRLAPENPFPAAIEDAYATLVWISKHLTSLRAKSGEIVVAGDSAGGNIAAVVSQIATSKGAPNVTKQILLYPPVDIFSRDASVLYPSMDEFAEGYVLTKESLDKYFKLYLSGANDRKYDPLVAPIRSKDVSKLPAAFVATAEYDPLRDQGEAYAKKLKDAGVPVYAKRFEKVPHDFMSTPSVATDETFELISEFLQEKL</sequence>
<keyword evidence="4" id="KW-1133">Transmembrane helix</keyword>
<dbReference type="Proteomes" id="UP000539064">
    <property type="component" value="Unassembled WGS sequence"/>
</dbReference>
<keyword evidence="4" id="KW-0812">Transmembrane</keyword>
<dbReference type="EMBL" id="JAARWW010000003">
    <property type="protein sequence ID" value="MBC2003731.1"/>
    <property type="molecule type" value="Genomic_DNA"/>
</dbReference>
<evidence type="ECO:0000313" key="41">
    <source>
        <dbReference type="Proteomes" id="UP000565628"/>
    </source>
</evidence>